<gene>
    <name evidence="1" type="ORF">BV25DRAFT_1049843</name>
</gene>
<comment type="caution">
    <text evidence="1">The sequence shown here is derived from an EMBL/GenBank/DDBJ whole genome shotgun (WGS) entry which is preliminary data.</text>
</comment>
<accession>A0ACB8SSN4</accession>
<proteinExistence type="predicted"/>
<evidence type="ECO:0000313" key="1">
    <source>
        <dbReference type="EMBL" id="KAI0059533.1"/>
    </source>
</evidence>
<name>A0ACB8SSN4_9AGAM</name>
<keyword evidence="2" id="KW-1185">Reference proteome</keyword>
<reference evidence="1" key="2">
    <citation type="journal article" date="2022" name="New Phytol.">
        <title>Evolutionary transition to the ectomycorrhizal habit in the genomes of a hyperdiverse lineage of mushroom-forming fungi.</title>
        <authorList>
            <person name="Looney B."/>
            <person name="Miyauchi S."/>
            <person name="Morin E."/>
            <person name="Drula E."/>
            <person name="Courty P.E."/>
            <person name="Kohler A."/>
            <person name="Kuo A."/>
            <person name="LaButti K."/>
            <person name="Pangilinan J."/>
            <person name="Lipzen A."/>
            <person name="Riley R."/>
            <person name="Andreopoulos W."/>
            <person name="He G."/>
            <person name="Johnson J."/>
            <person name="Nolan M."/>
            <person name="Tritt A."/>
            <person name="Barry K.W."/>
            <person name="Grigoriev I.V."/>
            <person name="Nagy L.G."/>
            <person name="Hibbett D."/>
            <person name="Henrissat B."/>
            <person name="Matheny P.B."/>
            <person name="Labbe J."/>
            <person name="Martin F.M."/>
        </authorList>
    </citation>
    <scope>NUCLEOTIDE SEQUENCE</scope>
    <source>
        <strain evidence="1">HHB10654</strain>
    </source>
</reference>
<evidence type="ECO:0000313" key="2">
    <source>
        <dbReference type="Proteomes" id="UP000814140"/>
    </source>
</evidence>
<dbReference type="EMBL" id="MU277225">
    <property type="protein sequence ID" value="KAI0059533.1"/>
    <property type="molecule type" value="Genomic_DNA"/>
</dbReference>
<dbReference type="Proteomes" id="UP000814140">
    <property type="component" value="Unassembled WGS sequence"/>
</dbReference>
<sequence>MSARKLTSLERKLHQAALLSPQKTIAQKDIDALCPDASARVGALNFLLGTGMLTLLRAPDGSTLYRADSADEVNTKANMSGDEAMVFGQIQAAGNQGIWTKHIKAKTQLHQTVVDRALKSLTQKGLVKTVPDVRYKTRKIYMLAALEPAAEMSGGPWYTDNELDTEVVRLLCRACLKLIRDKTVPKRGLDAARPLYSIECAPAYPSALHIQRALGKSKITDMELSVAQVEMLLTVLVLDGEIEKFPAFGATLWPADDSDTDDAEEQHVHEVRKRRRTSEGDGEARQRKRRRRTYGSSSDDAEDSDIGSPNRRRKHTRLPEQEGEDSESGDSSPRSTSVEEGSAYVYRAIHRERLAPGLTEAPCGQCPRFAFCREGGPVNPGECAYFGKCQFSR</sequence>
<organism evidence="1 2">
    <name type="scientific">Artomyces pyxidatus</name>
    <dbReference type="NCBI Taxonomy" id="48021"/>
    <lineage>
        <taxon>Eukaryota</taxon>
        <taxon>Fungi</taxon>
        <taxon>Dikarya</taxon>
        <taxon>Basidiomycota</taxon>
        <taxon>Agaricomycotina</taxon>
        <taxon>Agaricomycetes</taxon>
        <taxon>Russulales</taxon>
        <taxon>Auriscalpiaceae</taxon>
        <taxon>Artomyces</taxon>
    </lineage>
</organism>
<reference evidence="1" key="1">
    <citation type="submission" date="2021-03" db="EMBL/GenBank/DDBJ databases">
        <authorList>
            <consortium name="DOE Joint Genome Institute"/>
            <person name="Ahrendt S."/>
            <person name="Looney B.P."/>
            <person name="Miyauchi S."/>
            <person name="Morin E."/>
            <person name="Drula E."/>
            <person name="Courty P.E."/>
            <person name="Chicoki N."/>
            <person name="Fauchery L."/>
            <person name="Kohler A."/>
            <person name="Kuo A."/>
            <person name="Labutti K."/>
            <person name="Pangilinan J."/>
            <person name="Lipzen A."/>
            <person name="Riley R."/>
            <person name="Andreopoulos W."/>
            <person name="He G."/>
            <person name="Johnson J."/>
            <person name="Barry K.W."/>
            <person name="Grigoriev I.V."/>
            <person name="Nagy L."/>
            <person name="Hibbett D."/>
            <person name="Henrissat B."/>
            <person name="Matheny P.B."/>
            <person name="Labbe J."/>
            <person name="Martin F."/>
        </authorList>
    </citation>
    <scope>NUCLEOTIDE SEQUENCE</scope>
    <source>
        <strain evidence="1">HHB10654</strain>
    </source>
</reference>
<protein>
    <submittedName>
        <fullName evidence="1">Uncharacterized protein</fullName>
    </submittedName>
</protein>